<feature type="compositionally biased region" description="Basic residues" evidence="5">
    <location>
        <begin position="1"/>
        <end position="12"/>
    </location>
</feature>
<proteinExistence type="predicted"/>
<evidence type="ECO:0000313" key="7">
    <source>
        <dbReference type="Proteomes" id="UP000221165"/>
    </source>
</evidence>
<feature type="compositionally biased region" description="Acidic residues" evidence="5">
    <location>
        <begin position="738"/>
        <end position="750"/>
    </location>
</feature>
<feature type="compositionally biased region" description="Basic and acidic residues" evidence="5">
    <location>
        <begin position="13"/>
        <end position="22"/>
    </location>
</feature>
<dbReference type="PANTHER" id="PTHR14150:SF12">
    <property type="entry name" value="U3 SMALL NUCLEOLAR RNA-ASSOCIATED PROTEIN 14 HOMOLOG A"/>
    <property type="match status" value="1"/>
</dbReference>
<keyword evidence="4" id="KW-0175">Coiled coil</keyword>
<dbReference type="RefSeq" id="XP_067925057.1">
    <property type="nucleotide sequence ID" value="XM_068062981.1"/>
</dbReference>
<gene>
    <name evidence="6" type="ORF">CSUI_002782</name>
</gene>
<feature type="compositionally biased region" description="Polar residues" evidence="5">
    <location>
        <begin position="950"/>
        <end position="967"/>
    </location>
</feature>
<feature type="region of interest" description="Disordered" evidence="5">
    <location>
        <begin position="1056"/>
        <end position="1120"/>
    </location>
</feature>
<dbReference type="PANTHER" id="PTHR14150">
    <property type="entry name" value="U3 SMALL NUCLEOLAR RNA-ASSOCIATED PROTEIN 14"/>
    <property type="match status" value="1"/>
</dbReference>
<comment type="caution">
    <text evidence="6">The sequence shown here is derived from an EMBL/GenBank/DDBJ whole genome shotgun (WGS) entry which is preliminary data.</text>
</comment>
<evidence type="ECO:0000256" key="4">
    <source>
        <dbReference type="SAM" id="Coils"/>
    </source>
</evidence>
<protein>
    <submittedName>
        <fullName evidence="6">Os03g0343300 related</fullName>
    </submittedName>
</protein>
<dbReference type="AlphaFoldDB" id="A0A2C6KH60"/>
<feature type="compositionally biased region" description="Basic residues" evidence="5">
    <location>
        <begin position="189"/>
        <end position="201"/>
    </location>
</feature>
<dbReference type="GeneID" id="94426192"/>
<dbReference type="OrthoDB" id="277439at2759"/>
<evidence type="ECO:0000256" key="2">
    <source>
        <dbReference type="ARBA" id="ARBA00022553"/>
    </source>
</evidence>
<feature type="compositionally biased region" description="Basic and acidic residues" evidence="5">
    <location>
        <begin position="594"/>
        <end position="629"/>
    </location>
</feature>
<feature type="region of interest" description="Disordered" evidence="5">
    <location>
        <begin position="294"/>
        <end position="319"/>
    </location>
</feature>
<feature type="compositionally biased region" description="Acidic residues" evidence="5">
    <location>
        <begin position="140"/>
        <end position="155"/>
    </location>
</feature>
<feature type="compositionally biased region" description="Basic and acidic residues" evidence="5">
    <location>
        <begin position="751"/>
        <end position="769"/>
    </location>
</feature>
<feature type="compositionally biased region" description="Polar residues" evidence="5">
    <location>
        <begin position="990"/>
        <end position="1013"/>
    </location>
</feature>
<evidence type="ECO:0000256" key="5">
    <source>
        <dbReference type="SAM" id="MobiDB-lite"/>
    </source>
</evidence>
<dbReference type="InterPro" id="IPR006709">
    <property type="entry name" value="SSU_processome_Utp14"/>
</dbReference>
<keyword evidence="7" id="KW-1185">Reference proteome</keyword>
<feature type="region of interest" description="Disordered" evidence="5">
    <location>
        <begin position="806"/>
        <end position="852"/>
    </location>
</feature>
<name>A0A2C6KH60_9APIC</name>
<dbReference type="Proteomes" id="UP000221165">
    <property type="component" value="Unassembled WGS sequence"/>
</dbReference>
<feature type="compositionally biased region" description="Basic and acidic residues" evidence="5">
    <location>
        <begin position="306"/>
        <end position="319"/>
    </location>
</feature>
<keyword evidence="3" id="KW-0539">Nucleus</keyword>
<feature type="compositionally biased region" description="Basic residues" evidence="5">
    <location>
        <begin position="47"/>
        <end position="59"/>
    </location>
</feature>
<feature type="compositionally biased region" description="Acidic residues" evidence="5">
    <location>
        <begin position="99"/>
        <end position="132"/>
    </location>
</feature>
<feature type="region of interest" description="Disordered" evidence="5">
    <location>
        <begin position="1"/>
        <end position="282"/>
    </location>
</feature>
<feature type="compositionally biased region" description="Basic and acidic residues" evidence="5">
    <location>
        <begin position="819"/>
        <end position="852"/>
    </location>
</feature>
<evidence type="ECO:0000313" key="6">
    <source>
        <dbReference type="EMBL" id="PHJ23381.1"/>
    </source>
</evidence>
<feature type="compositionally biased region" description="Basic and acidic residues" evidence="5">
    <location>
        <begin position="173"/>
        <end position="188"/>
    </location>
</feature>
<feature type="coiled-coil region" evidence="4">
    <location>
        <begin position="532"/>
        <end position="577"/>
    </location>
</feature>
<keyword evidence="2" id="KW-0597">Phosphoprotein</keyword>
<feature type="region of interest" description="Disordered" evidence="5">
    <location>
        <begin position="594"/>
        <end position="793"/>
    </location>
</feature>
<feature type="compositionally biased region" description="Basic and acidic residues" evidence="5">
    <location>
        <begin position="683"/>
        <end position="708"/>
    </location>
</feature>
<comment type="subcellular location">
    <subcellularLocation>
        <location evidence="1">Nucleus</location>
        <location evidence="1">Nucleolus</location>
    </subcellularLocation>
</comment>
<dbReference type="Pfam" id="PF04615">
    <property type="entry name" value="Utp14"/>
    <property type="match status" value="1"/>
</dbReference>
<reference evidence="6 7" key="1">
    <citation type="journal article" date="2017" name="Int. J. Parasitol.">
        <title>The genome of the protozoan parasite Cystoisospora suis and a reverse vaccinology approach to identify vaccine candidates.</title>
        <authorList>
            <person name="Palmieri N."/>
            <person name="Shrestha A."/>
            <person name="Ruttkowski B."/>
            <person name="Beck T."/>
            <person name="Vogl C."/>
            <person name="Tomley F."/>
            <person name="Blake D.P."/>
            <person name="Joachim A."/>
        </authorList>
    </citation>
    <scope>NUCLEOTIDE SEQUENCE [LARGE SCALE GENOMIC DNA]</scope>
    <source>
        <strain evidence="6 7">Wien I</strain>
    </source>
</reference>
<organism evidence="6 7">
    <name type="scientific">Cystoisospora suis</name>
    <dbReference type="NCBI Taxonomy" id="483139"/>
    <lineage>
        <taxon>Eukaryota</taxon>
        <taxon>Sar</taxon>
        <taxon>Alveolata</taxon>
        <taxon>Apicomplexa</taxon>
        <taxon>Conoidasida</taxon>
        <taxon>Coccidia</taxon>
        <taxon>Eucoccidiorida</taxon>
        <taxon>Eimeriorina</taxon>
        <taxon>Sarcocystidae</taxon>
        <taxon>Cystoisospora</taxon>
    </lineage>
</organism>
<feature type="compositionally biased region" description="Acidic residues" evidence="5">
    <location>
        <begin position="709"/>
        <end position="724"/>
    </location>
</feature>
<evidence type="ECO:0000256" key="1">
    <source>
        <dbReference type="ARBA" id="ARBA00004604"/>
    </source>
</evidence>
<dbReference type="GO" id="GO:0032040">
    <property type="term" value="C:small-subunit processome"/>
    <property type="evidence" value="ECO:0007669"/>
    <property type="project" value="InterPro"/>
</dbReference>
<feature type="compositionally biased region" description="Basic and acidic residues" evidence="5">
    <location>
        <begin position="866"/>
        <end position="918"/>
    </location>
</feature>
<sequence>MVKGKKAKSANRKKTEAEKQEHGEEEISLGDKSVSSASSGESSQPSQRKRKIVAQKRQHDRKEEEEAKSPKEKGMEEVLGERGEVGTKKKKKMVRKESIEEEEEAKDESDDAQGEGGEEENDSSEDEEEEENPWLIADGMEPDEGSEEEEDEEEGERGFSFSKKGTNDVIDVLSRREDRSDDTPAGERKRGKGKGREKKKKKDAEGICDLMNQLTSGAWKETSKTPSDGEDEDEESNDEEEEEEGGSDEDCSSSPSRLFKAFQGLRQEEDNEEDQGERGVFDGVMENDLSLLKLPHANKGLRRKGARQDDGHLDATADSFDAKNDLSFSSLLHSLNSTDSLHLTSLRKQLESLSAPQKVVSLSTSAESAEGSSSSSSLPSSSSTSVLIPACSDDIVREPLPRSKEELATRVVQYEQATKDIRKWTGLVQRNAQSIQLQLGGPPEDVELKVKSINQVVAEFKPNDDFEQALLAAVRADGVEDEELKKSGVLAPADPIKKQLEQRQVARLKFLLFNEQRRARRIKKIKSKVGRKKRKQVEQREEEKIMERLEVENPTLAEELRRKFEEKRAKIRLLRQQNARSKWASVAARFGGRDMQREISRQKQREVDEKRTVERIAKGRGLSDSEDHGSSSSDSDGDEGGEDFEKLSPGEKARLLQQLAKETSETNEPLPEKGLLSLPFMRRAIEKKRERNREEIAKLQRLSNHEGGGEADSDDDDSEDEDDGDSRRKGRSRRNAEDSDLESQPDEMDDERANGRETRDGGEEKRDRLSLLQQKRGAPTDRKNIKSNLDPDAVKKAENELEGLWHHFELKEEDEDEEKERKELENIEKENYMEKQMKKEKEGEGEREGRKGFFESVASAKSFFKEALKVEEQAREEREKKRRREKIEEDAKRERKLREERNKKNSIHMKDQTTRIVEEENPWLVASSGRNKKRRKTTGGEEEAPLGDGDQTSSGQLAFSSNPSSLLTPEEQLEEYLRGEDGDGEFSDDQCLNHSESSQAAGPSVNGQSASGSHNGGEENKKNKKSTSQWKDEQKDLIHQAFVCDSDVEEEFYQDHLKEQEAEGEGGKNGGGHSSTGALPGWGSWHGPGIRAWKKNSQHRGDQQKTSSTSAGETGEKKKVKRPCVILNQKLDRKAAKYLVSELPHPYKSAEQYEATLQHATGPEWNTASMHARLIAPKINVRVGAVIPPLQYARRHLGAAERDAILEAWDSKASRRQRTKTRF</sequence>
<feature type="compositionally biased region" description="Low complexity" evidence="5">
    <location>
        <begin position="30"/>
        <end position="46"/>
    </location>
</feature>
<feature type="compositionally biased region" description="Low complexity" evidence="5">
    <location>
        <begin position="364"/>
        <end position="385"/>
    </location>
</feature>
<evidence type="ECO:0000256" key="3">
    <source>
        <dbReference type="ARBA" id="ARBA00023242"/>
    </source>
</evidence>
<feature type="region of interest" description="Disordered" evidence="5">
    <location>
        <begin position="364"/>
        <end position="386"/>
    </location>
</feature>
<dbReference type="VEuPathDB" id="ToxoDB:CSUI_002782"/>
<accession>A0A2C6KH60</accession>
<feature type="compositionally biased region" description="Basic and acidic residues" evidence="5">
    <location>
        <begin position="60"/>
        <end position="87"/>
    </location>
</feature>
<feature type="compositionally biased region" description="Basic and acidic residues" evidence="5">
    <location>
        <begin position="643"/>
        <end position="654"/>
    </location>
</feature>
<dbReference type="EMBL" id="MIGC01001157">
    <property type="protein sequence ID" value="PHJ23381.1"/>
    <property type="molecule type" value="Genomic_DNA"/>
</dbReference>
<feature type="compositionally biased region" description="Acidic residues" evidence="5">
    <location>
        <begin position="228"/>
        <end position="251"/>
    </location>
</feature>
<feature type="region of interest" description="Disordered" evidence="5">
    <location>
        <begin position="866"/>
        <end position="1034"/>
    </location>
</feature>
<dbReference type="GO" id="GO:0006364">
    <property type="term" value="P:rRNA processing"/>
    <property type="evidence" value="ECO:0007669"/>
    <property type="project" value="InterPro"/>
</dbReference>